<protein>
    <recommendedName>
        <fullName evidence="5">DUF3558 domain-containing protein</fullName>
    </recommendedName>
</protein>
<dbReference type="PROSITE" id="PS51257">
    <property type="entry name" value="PROKAR_LIPOPROTEIN"/>
    <property type="match status" value="1"/>
</dbReference>
<gene>
    <name evidence="3" type="ORF">SAMN05421870_101556</name>
</gene>
<feature type="compositionally biased region" description="Gly residues" evidence="1">
    <location>
        <begin position="38"/>
        <end position="48"/>
    </location>
</feature>
<dbReference type="OrthoDB" id="4350313at2"/>
<feature type="chain" id="PRO_5039268050" description="DUF3558 domain-containing protein" evidence="2">
    <location>
        <begin position="30"/>
        <end position="241"/>
    </location>
</feature>
<keyword evidence="4" id="KW-1185">Reference proteome</keyword>
<feature type="signal peptide" evidence="2">
    <location>
        <begin position="1"/>
        <end position="29"/>
    </location>
</feature>
<accession>A0A1H9NQ72</accession>
<proteinExistence type="predicted"/>
<keyword evidence="2" id="KW-0732">Signal</keyword>
<dbReference type="EMBL" id="FOGO01000001">
    <property type="protein sequence ID" value="SER37795.1"/>
    <property type="molecule type" value="Genomic_DNA"/>
</dbReference>
<evidence type="ECO:0000256" key="1">
    <source>
        <dbReference type="SAM" id="MobiDB-lite"/>
    </source>
</evidence>
<evidence type="ECO:0000313" key="4">
    <source>
        <dbReference type="Proteomes" id="UP000182841"/>
    </source>
</evidence>
<dbReference type="AlphaFoldDB" id="A0A1H9NQ72"/>
<evidence type="ECO:0000256" key="2">
    <source>
        <dbReference type="SAM" id="SignalP"/>
    </source>
</evidence>
<organism evidence="3 4">
    <name type="scientific">Streptomyces qinglanensis</name>
    <dbReference type="NCBI Taxonomy" id="943816"/>
    <lineage>
        <taxon>Bacteria</taxon>
        <taxon>Bacillati</taxon>
        <taxon>Actinomycetota</taxon>
        <taxon>Actinomycetes</taxon>
        <taxon>Kitasatosporales</taxon>
        <taxon>Streptomycetaceae</taxon>
        <taxon>Streptomyces</taxon>
    </lineage>
</organism>
<feature type="region of interest" description="Disordered" evidence="1">
    <location>
        <begin position="221"/>
        <end position="241"/>
    </location>
</feature>
<evidence type="ECO:0008006" key="5">
    <source>
        <dbReference type="Google" id="ProtNLM"/>
    </source>
</evidence>
<dbReference type="STRING" id="943816.AN217_09215"/>
<sequence>MGKWRIPGGGLTVAVVVAAVLASCSGLGADGDGDDGSGDGVRGVGRGVGRGEKSASAPLSVAAVGRMAAEPGSRCPVRYDMAGAARAAGVHGAVEDGSVEGELPDGADTPLAQSDGALVDCGYRLGTEQVRLFTVGVAKGYAVSVLLPQIQHDAGIPMDDLLDYAGRAQRAKRGEALLTSSGNVAAVRLPVTGQGDVALVLSVGEHRTRLSEDQVADLATRLASQARGRAPGAGPPAGRRD</sequence>
<feature type="region of interest" description="Disordered" evidence="1">
    <location>
        <begin position="29"/>
        <end position="53"/>
    </location>
</feature>
<dbReference type="RefSeq" id="WP_074998454.1">
    <property type="nucleotide sequence ID" value="NZ_FOGO01000001.1"/>
</dbReference>
<reference evidence="4" key="1">
    <citation type="submission" date="2016-10" db="EMBL/GenBank/DDBJ databases">
        <authorList>
            <person name="Varghese N."/>
            <person name="Submissions S."/>
        </authorList>
    </citation>
    <scope>NUCLEOTIDE SEQUENCE [LARGE SCALE GENOMIC DNA]</scope>
    <source>
        <strain evidence="4">CGMCC 4.6825</strain>
    </source>
</reference>
<name>A0A1H9NQ72_9ACTN</name>
<dbReference type="Proteomes" id="UP000182841">
    <property type="component" value="Unassembled WGS sequence"/>
</dbReference>
<evidence type="ECO:0000313" key="3">
    <source>
        <dbReference type="EMBL" id="SER37795.1"/>
    </source>
</evidence>